<keyword evidence="1" id="KW-0560">Oxidoreductase</keyword>
<keyword evidence="2" id="KW-0520">NAD</keyword>
<dbReference type="Gene3D" id="3.40.50.720">
    <property type="entry name" value="NAD(P)-binding Rossmann-like Domain"/>
    <property type="match status" value="1"/>
</dbReference>
<sequence>MVEPRTEIGVFGLGLIGASLASRLLAAGYNLRGYDPDETRMDQLSEQGGTACPPEEVWKADVVLSCVFDTDQLSALIDAAPKAPCVLVSMSTCDPERMQGLAGAAAMRGITLIEAPISGTSRALASGDVLLLVAGDKDTAQRLAPIFNALSRQHIHVGAIGNGNRAKLAINLVLGLNRAALAEGMVFAEALGLAPDDFLEMARASAAQSAVMESKGHLMARRDFAPQGKIAQSAKDFRLIRDGAAAAGQGLPFAETYLAMMEDAIAHGEGELDNSAILLPIARATTG</sequence>
<dbReference type="InterPro" id="IPR029154">
    <property type="entry name" value="HIBADH-like_NADP-bd"/>
</dbReference>
<dbReference type="InterPro" id="IPR013328">
    <property type="entry name" value="6PGD_dom2"/>
</dbReference>
<proteinExistence type="predicted"/>
<dbReference type="PIRSF" id="PIRSF000103">
    <property type="entry name" value="HIBADH"/>
    <property type="match status" value="1"/>
</dbReference>
<gene>
    <name evidence="6" type="ORF">SAMN05421757_104126</name>
</gene>
<feature type="active site" evidence="3">
    <location>
        <position position="167"/>
    </location>
</feature>
<dbReference type="PANTHER" id="PTHR43060">
    <property type="entry name" value="3-HYDROXYISOBUTYRATE DEHYDROGENASE-LIKE 1, MITOCHONDRIAL-RELATED"/>
    <property type="match status" value="1"/>
</dbReference>
<evidence type="ECO:0000259" key="4">
    <source>
        <dbReference type="Pfam" id="PF03446"/>
    </source>
</evidence>
<organism evidence="6 7">
    <name type="scientific">Tropicimonas sediminicola</name>
    <dbReference type="NCBI Taxonomy" id="1031541"/>
    <lineage>
        <taxon>Bacteria</taxon>
        <taxon>Pseudomonadati</taxon>
        <taxon>Pseudomonadota</taxon>
        <taxon>Alphaproteobacteria</taxon>
        <taxon>Rhodobacterales</taxon>
        <taxon>Roseobacteraceae</taxon>
        <taxon>Tropicimonas</taxon>
    </lineage>
</organism>
<dbReference type="Pfam" id="PF03446">
    <property type="entry name" value="NAD_binding_2"/>
    <property type="match status" value="1"/>
</dbReference>
<accession>A0A239I0D9</accession>
<dbReference type="OrthoDB" id="9812907at2"/>
<dbReference type="AlphaFoldDB" id="A0A239I0D9"/>
<dbReference type="InterPro" id="IPR036291">
    <property type="entry name" value="NAD(P)-bd_dom_sf"/>
</dbReference>
<dbReference type="Gene3D" id="1.10.1040.10">
    <property type="entry name" value="N-(1-d-carboxylethyl)-l-norvaline Dehydrogenase, domain 2"/>
    <property type="match status" value="1"/>
</dbReference>
<dbReference type="InterPro" id="IPR008927">
    <property type="entry name" value="6-PGluconate_DH-like_C_sf"/>
</dbReference>
<dbReference type="GO" id="GO:0050661">
    <property type="term" value="F:NADP binding"/>
    <property type="evidence" value="ECO:0007669"/>
    <property type="project" value="InterPro"/>
</dbReference>
<dbReference type="RefSeq" id="WP_089233221.1">
    <property type="nucleotide sequence ID" value="NZ_FZOY01000004.1"/>
</dbReference>
<dbReference type="EMBL" id="FZOY01000004">
    <property type="protein sequence ID" value="SNS86959.1"/>
    <property type="molecule type" value="Genomic_DNA"/>
</dbReference>
<dbReference type="InterPro" id="IPR006115">
    <property type="entry name" value="6PGDH_NADP-bd"/>
</dbReference>
<reference evidence="6 7" key="1">
    <citation type="submission" date="2017-06" db="EMBL/GenBank/DDBJ databases">
        <authorList>
            <person name="Kim H.J."/>
            <person name="Triplett B.A."/>
        </authorList>
    </citation>
    <scope>NUCLEOTIDE SEQUENCE [LARGE SCALE GENOMIC DNA]</scope>
    <source>
        <strain evidence="6 7">DSM 29339</strain>
    </source>
</reference>
<evidence type="ECO:0000259" key="5">
    <source>
        <dbReference type="Pfam" id="PF14833"/>
    </source>
</evidence>
<evidence type="ECO:0000256" key="3">
    <source>
        <dbReference type="PIRSR" id="PIRSR000103-1"/>
    </source>
</evidence>
<evidence type="ECO:0000256" key="2">
    <source>
        <dbReference type="ARBA" id="ARBA00023027"/>
    </source>
</evidence>
<evidence type="ECO:0000313" key="7">
    <source>
        <dbReference type="Proteomes" id="UP000198426"/>
    </source>
</evidence>
<dbReference type="GO" id="GO:0016491">
    <property type="term" value="F:oxidoreductase activity"/>
    <property type="evidence" value="ECO:0007669"/>
    <property type="project" value="UniProtKB-KW"/>
</dbReference>
<feature type="domain" description="6-phosphogluconate dehydrogenase NADP-binding" evidence="4">
    <location>
        <begin position="7"/>
        <end position="158"/>
    </location>
</feature>
<evidence type="ECO:0000256" key="1">
    <source>
        <dbReference type="ARBA" id="ARBA00023002"/>
    </source>
</evidence>
<dbReference type="GO" id="GO:0051287">
    <property type="term" value="F:NAD binding"/>
    <property type="evidence" value="ECO:0007669"/>
    <property type="project" value="InterPro"/>
</dbReference>
<keyword evidence="7" id="KW-1185">Reference proteome</keyword>
<feature type="domain" description="3-hydroxyisobutyrate dehydrogenase-like NAD-binding" evidence="5">
    <location>
        <begin position="161"/>
        <end position="278"/>
    </location>
</feature>
<dbReference type="InterPro" id="IPR015815">
    <property type="entry name" value="HIBADH-related"/>
</dbReference>
<name>A0A239I0D9_9RHOB</name>
<protein>
    <submittedName>
        <fullName evidence="6">3-hydroxyisobutyrate dehydrogenase</fullName>
    </submittedName>
</protein>
<dbReference type="Pfam" id="PF14833">
    <property type="entry name" value="NAD_binding_11"/>
    <property type="match status" value="1"/>
</dbReference>
<dbReference type="PANTHER" id="PTHR43060:SF15">
    <property type="entry name" value="3-HYDROXYISOBUTYRATE DEHYDROGENASE-LIKE 1, MITOCHONDRIAL-RELATED"/>
    <property type="match status" value="1"/>
</dbReference>
<evidence type="ECO:0000313" key="6">
    <source>
        <dbReference type="EMBL" id="SNS86959.1"/>
    </source>
</evidence>
<dbReference type="Proteomes" id="UP000198426">
    <property type="component" value="Unassembled WGS sequence"/>
</dbReference>
<dbReference type="SUPFAM" id="SSF48179">
    <property type="entry name" value="6-phosphogluconate dehydrogenase C-terminal domain-like"/>
    <property type="match status" value="1"/>
</dbReference>
<dbReference type="SUPFAM" id="SSF51735">
    <property type="entry name" value="NAD(P)-binding Rossmann-fold domains"/>
    <property type="match status" value="1"/>
</dbReference>